<dbReference type="Gene3D" id="2.50.20.20">
    <property type="match status" value="1"/>
</dbReference>
<feature type="region of interest" description="Disordered" evidence="1">
    <location>
        <begin position="1"/>
        <end position="92"/>
    </location>
</feature>
<keyword evidence="2" id="KW-0472">Membrane</keyword>
<feature type="non-terminal residue" evidence="3">
    <location>
        <position position="1"/>
    </location>
</feature>
<comment type="caution">
    <text evidence="3">The sequence shown here is derived from an EMBL/GenBank/DDBJ whole genome shotgun (WGS) entry which is preliminary data.</text>
</comment>
<dbReference type="Proteomes" id="UP000701698">
    <property type="component" value="Unassembled WGS sequence"/>
</dbReference>
<reference evidence="3" key="1">
    <citation type="submission" date="2020-04" db="EMBL/GenBank/DDBJ databases">
        <authorList>
            <person name="Zhang T."/>
        </authorList>
    </citation>
    <scope>NUCLEOTIDE SEQUENCE</scope>
    <source>
        <strain evidence="3">HKST-UBA01</strain>
    </source>
</reference>
<keyword evidence="2" id="KW-1133">Transmembrane helix</keyword>
<reference evidence="3" key="2">
    <citation type="journal article" date="2021" name="Microbiome">
        <title>Successional dynamics and alternative stable states in a saline activated sludge microbial community over 9 years.</title>
        <authorList>
            <person name="Wang Y."/>
            <person name="Ye J."/>
            <person name="Ju F."/>
            <person name="Liu L."/>
            <person name="Boyd J.A."/>
            <person name="Deng Y."/>
            <person name="Parks D.H."/>
            <person name="Jiang X."/>
            <person name="Yin X."/>
            <person name="Woodcroft B.J."/>
            <person name="Tyson G.W."/>
            <person name="Hugenholtz P."/>
            <person name="Polz M.F."/>
            <person name="Zhang T."/>
        </authorList>
    </citation>
    <scope>NUCLEOTIDE SEQUENCE</scope>
    <source>
        <strain evidence="3">HKST-UBA01</strain>
    </source>
</reference>
<gene>
    <name evidence="3" type="ORF">KC571_01180</name>
</gene>
<evidence type="ECO:0000313" key="3">
    <source>
        <dbReference type="EMBL" id="MCA9389989.1"/>
    </source>
</evidence>
<evidence type="ECO:0000313" key="4">
    <source>
        <dbReference type="Proteomes" id="UP000701698"/>
    </source>
</evidence>
<feature type="compositionally biased region" description="Low complexity" evidence="1">
    <location>
        <begin position="20"/>
        <end position="30"/>
    </location>
</feature>
<feature type="compositionally biased region" description="Polar residues" evidence="1">
    <location>
        <begin position="31"/>
        <end position="44"/>
    </location>
</feature>
<sequence length="605" mass="65729">ASDPVQPDLDPNPKPLVGQTATASVSVSTTLPAQPNLSPTNTDTLPAENPPLTGTGPTPAVPAKTAPVFKQPDPAPITDTEPAQSPKSDPLKVKLPPSRLQISTRKILVGLILFILMAGVGLLGAVAATGNLEETVLTPIQKNFGNIPFLPRSKNFIIQQMVSSEATVSSYDFDVSFGLNFESQEFVLGSESTQSNIDIAAKGSLFLNPDDNTVKTFGMDVDFKTIIPPYNGQISLGTAGTTDVLYLQLKSVTGGFSDFAQYLPPAGEWYYLDLAPLESQARDVLDSYQLESVDTAQQQEEYQQKLQQVAADLYSDPAIQDNIELVGDETLSDGTTAHHLSMTPTAENLAEIFIQLAQVESAQDISPDERLQITNAFKDFTDFKLDIWIDEDLFMLRKMVWVFTYLYDSANVSQLVMNDVAPVPLMNAATQVLADTTSKDTIQGSFVMEFTNVNNATAVDTPQNAVLLDDYLNSVMEPIGLTSNFENARNAQTQSDVLSIGTALESYFIENNGLYPVSLGELSPTYISQLPTRPSDLDTTCTPNYSYVSTSTEAAVWAEIEPCSDNPVNKNYIVYRTVCGRTTQINGGEFTDVQTLMQLPARPAC</sequence>
<feature type="transmembrane region" description="Helical" evidence="2">
    <location>
        <begin position="107"/>
        <end position="128"/>
    </location>
</feature>
<proteinExistence type="predicted"/>
<accession>A0A955LG86</accession>
<organism evidence="3 4">
    <name type="scientific">candidate division WWE3 bacterium</name>
    <dbReference type="NCBI Taxonomy" id="2053526"/>
    <lineage>
        <taxon>Bacteria</taxon>
        <taxon>Katanobacteria</taxon>
    </lineage>
</organism>
<keyword evidence="2" id="KW-0812">Transmembrane</keyword>
<dbReference type="EMBL" id="JAGQKX010000018">
    <property type="protein sequence ID" value="MCA9389989.1"/>
    <property type="molecule type" value="Genomic_DNA"/>
</dbReference>
<protein>
    <submittedName>
        <fullName evidence="3">Uncharacterized protein</fullName>
    </submittedName>
</protein>
<name>A0A955LG86_UNCKA</name>
<evidence type="ECO:0000256" key="1">
    <source>
        <dbReference type="SAM" id="MobiDB-lite"/>
    </source>
</evidence>
<feature type="compositionally biased region" description="Low complexity" evidence="1">
    <location>
        <begin position="50"/>
        <end position="68"/>
    </location>
</feature>
<dbReference type="AlphaFoldDB" id="A0A955LG86"/>
<evidence type="ECO:0000256" key="2">
    <source>
        <dbReference type="SAM" id="Phobius"/>
    </source>
</evidence>